<sequence>MSLNFSHIKADTFDQVNFELKINDVAKNLTGAIIRMQLRTNADNVTPALSLTSVGSAGITITSPTAGLFRINTQIIDIPVYDYEYDIEIKFADNTVKTYVQGIFSITQEITR</sequence>
<gene>
    <name evidence="1" type="ORF">UFOVP520_50</name>
</gene>
<dbReference type="EMBL" id="LR796495">
    <property type="protein sequence ID" value="CAB4148285.1"/>
    <property type="molecule type" value="Genomic_DNA"/>
</dbReference>
<evidence type="ECO:0008006" key="2">
    <source>
        <dbReference type="Google" id="ProtNLM"/>
    </source>
</evidence>
<evidence type="ECO:0000313" key="1">
    <source>
        <dbReference type="EMBL" id="CAB4148285.1"/>
    </source>
</evidence>
<organism evidence="1">
    <name type="scientific">uncultured Caudovirales phage</name>
    <dbReference type="NCBI Taxonomy" id="2100421"/>
    <lineage>
        <taxon>Viruses</taxon>
        <taxon>Duplodnaviria</taxon>
        <taxon>Heunggongvirae</taxon>
        <taxon>Uroviricota</taxon>
        <taxon>Caudoviricetes</taxon>
        <taxon>Peduoviridae</taxon>
        <taxon>Maltschvirus</taxon>
        <taxon>Maltschvirus maltsch</taxon>
    </lineage>
</organism>
<accession>A0A6J5MMI3</accession>
<protein>
    <recommendedName>
        <fullName evidence="2">BppU N-terminal domain-containing protein</fullName>
    </recommendedName>
</protein>
<reference evidence="1" key="1">
    <citation type="submission" date="2020-04" db="EMBL/GenBank/DDBJ databases">
        <authorList>
            <person name="Chiriac C."/>
            <person name="Salcher M."/>
            <person name="Ghai R."/>
            <person name="Kavagutti S V."/>
        </authorList>
    </citation>
    <scope>NUCLEOTIDE SEQUENCE</scope>
</reference>
<name>A0A6J5MMI3_9CAUD</name>
<proteinExistence type="predicted"/>